<dbReference type="RefSeq" id="WP_315950567.1">
    <property type="nucleotide sequence ID" value="NZ_JAWCUD010000002.1"/>
</dbReference>
<gene>
    <name evidence="2" type="ORF">RQP52_07495</name>
</gene>
<dbReference type="InterPro" id="IPR029441">
    <property type="entry name" value="Cass2"/>
</dbReference>
<dbReference type="Proteomes" id="UP001260980">
    <property type="component" value="Unassembled WGS sequence"/>
</dbReference>
<feature type="domain" description="AraC effector-binding" evidence="1">
    <location>
        <begin position="1"/>
        <end position="160"/>
    </location>
</feature>
<dbReference type="Pfam" id="PF14526">
    <property type="entry name" value="Cass2"/>
    <property type="match status" value="1"/>
</dbReference>
<dbReference type="SUPFAM" id="SSF55136">
    <property type="entry name" value="Probable bacterial effector-binding domain"/>
    <property type="match status" value="1"/>
</dbReference>
<sequence length="160" mass="18384">MRTYISEQPAITLTGVQVRTTNAEEAGPNRRLPKLWETYFQSQITSQTPTINSHLIYALYTDYESDATGAYTTLIGHEVASVKLRDEDKFHTVEVPASKYLVFTTEKGPVYEVVAQAWGKIWEYFKESEEVRAFTGDYELYDARNLDPEQTQLQIFIAIK</sequence>
<keyword evidence="3" id="KW-1185">Reference proteome</keyword>
<dbReference type="InterPro" id="IPR010499">
    <property type="entry name" value="AraC_E-bd"/>
</dbReference>
<organism evidence="2 3">
    <name type="scientific">Paenibacillus violae</name>
    <dbReference type="NCBI Taxonomy" id="3077234"/>
    <lineage>
        <taxon>Bacteria</taxon>
        <taxon>Bacillati</taxon>
        <taxon>Bacillota</taxon>
        <taxon>Bacilli</taxon>
        <taxon>Bacillales</taxon>
        <taxon>Paenibacillaceae</taxon>
        <taxon>Paenibacillus</taxon>
    </lineage>
</organism>
<name>A0ABU3R9H1_9BACL</name>
<dbReference type="InterPro" id="IPR053182">
    <property type="entry name" value="YobU-like_regulator"/>
</dbReference>
<protein>
    <submittedName>
        <fullName evidence="2">GyrI-like domain-containing protein</fullName>
    </submittedName>
</protein>
<dbReference type="InterPro" id="IPR011256">
    <property type="entry name" value="Reg_factor_effector_dom_sf"/>
</dbReference>
<comment type="caution">
    <text evidence="2">The sequence shown here is derived from an EMBL/GenBank/DDBJ whole genome shotgun (WGS) entry which is preliminary data.</text>
</comment>
<dbReference type="SMART" id="SM00871">
    <property type="entry name" value="AraC_E_bind"/>
    <property type="match status" value="1"/>
</dbReference>
<dbReference type="EMBL" id="JAWCUD010000002">
    <property type="protein sequence ID" value="MDU0200930.1"/>
    <property type="molecule type" value="Genomic_DNA"/>
</dbReference>
<reference evidence="2 3" key="1">
    <citation type="submission" date="2023-10" db="EMBL/GenBank/DDBJ databases">
        <title>Paenibacillus strain PFR10 Genome sequencing and assembly.</title>
        <authorList>
            <person name="Kim I."/>
        </authorList>
    </citation>
    <scope>NUCLEOTIDE SEQUENCE [LARGE SCALE GENOMIC DNA]</scope>
    <source>
        <strain evidence="2 3">PFR10</strain>
    </source>
</reference>
<evidence type="ECO:0000313" key="3">
    <source>
        <dbReference type="Proteomes" id="UP001260980"/>
    </source>
</evidence>
<proteinExistence type="predicted"/>
<dbReference type="PANTHER" id="PTHR36444:SF2">
    <property type="entry name" value="TRANSCRIPTIONAL REGULATOR PROTEIN YOBU-RELATED"/>
    <property type="match status" value="1"/>
</dbReference>
<dbReference type="Gene3D" id="3.20.80.10">
    <property type="entry name" value="Regulatory factor, effector binding domain"/>
    <property type="match status" value="1"/>
</dbReference>
<evidence type="ECO:0000259" key="1">
    <source>
        <dbReference type="SMART" id="SM00871"/>
    </source>
</evidence>
<dbReference type="PANTHER" id="PTHR36444">
    <property type="entry name" value="TRANSCRIPTIONAL REGULATOR PROTEIN YOBU-RELATED"/>
    <property type="match status" value="1"/>
</dbReference>
<accession>A0ABU3R9H1</accession>
<evidence type="ECO:0000313" key="2">
    <source>
        <dbReference type="EMBL" id="MDU0200930.1"/>
    </source>
</evidence>